<dbReference type="Proteomes" id="UP000026962">
    <property type="component" value="Chromosome 7"/>
</dbReference>
<reference evidence="2" key="1">
    <citation type="submission" date="2015-04" db="UniProtKB">
        <authorList>
            <consortium name="EnsemblPlants"/>
        </authorList>
    </citation>
    <scope>IDENTIFICATION</scope>
</reference>
<evidence type="ECO:0000313" key="2">
    <source>
        <dbReference type="EnsemblPlants" id="OPUNC07G10630.1"/>
    </source>
</evidence>
<evidence type="ECO:0000313" key="3">
    <source>
        <dbReference type="Proteomes" id="UP000026962"/>
    </source>
</evidence>
<proteinExistence type="predicted"/>
<keyword evidence="3" id="KW-1185">Reference proteome</keyword>
<dbReference type="Gramene" id="OPUNC07G10630.1">
    <property type="protein sequence ID" value="OPUNC07G10630.1"/>
    <property type="gene ID" value="OPUNC07G10630"/>
</dbReference>
<dbReference type="AlphaFoldDB" id="A0A0E0LJR9"/>
<sequence length="158" mass="17877">MNSSVGFRFGSLDLTANKAGILRPTPTRAPSPIALPQLPFSVDNLAAIATNLVTSKVPINYPREGAPRPQLPHELEPCWIESLDEFVRLSDTETESFGSTPTSHYSSRDVFVVLHPETEAKEQEHEEEERRIKQQQEDLNQRMEELRQRGRATRDAIL</sequence>
<organism evidence="2">
    <name type="scientific">Oryza punctata</name>
    <name type="common">Red rice</name>
    <dbReference type="NCBI Taxonomy" id="4537"/>
    <lineage>
        <taxon>Eukaryota</taxon>
        <taxon>Viridiplantae</taxon>
        <taxon>Streptophyta</taxon>
        <taxon>Embryophyta</taxon>
        <taxon>Tracheophyta</taxon>
        <taxon>Spermatophyta</taxon>
        <taxon>Magnoliopsida</taxon>
        <taxon>Liliopsida</taxon>
        <taxon>Poales</taxon>
        <taxon>Poaceae</taxon>
        <taxon>BOP clade</taxon>
        <taxon>Oryzoideae</taxon>
        <taxon>Oryzeae</taxon>
        <taxon>Oryzinae</taxon>
        <taxon>Oryza</taxon>
    </lineage>
</organism>
<protein>
    <submittedName>
        <fullName evidence="2">Uncharacterized protein</fullName>
    </submittedName>
</protein>
<dbReference type="HOGENOM" id="CLU_1672139_0_0_1"/>
<name>A0A0E0LJR9_ORYPU</name>
<evidence type="ECO:0000256" key="1">
    <source>
        <dbReference type="SAM" id="MobiDB-lite"/>
    </source>
</evidence>
<feature type="region of interest" description="Disordered" evidence="1">
    <location>
        <begin position="117"/>
        <end position="158"/>
    </location>
</feature>
<reference evidence="2" key="2">
    <citation type="submission" date="2018-05" db="EMBL/GenBank/DDBJ databases">
        <title>OpunRS2 (Oryza punctata Reference Sequence Version 2).</title>
        <authorList>
            <person name="Zhang J."/>
            <person name="Kudrna D."/>
            <person name="Lee S."/>
            <person name="Talag J."/>
            <person name="Welchert J."/>
            <person name="Wing R.A."/>
        </authorList>
    </citation>
    <scope>NUCLEOTIDE SEQUENCE [LARGE SCALE GENOMIC DNA]</scope>
</reference>
<accession>A0A0E0LJR9</accession>
<dbReference type="EnsemblPlants" id="OPUNC07G10630.1">
    <property type="protein sequence ID" value="OPUNC07G10630.1"/>
    <property type="gene ID" value="OPUNC07G10630"/>
</dbReference>